<name>A0A1N7I4C2_9FLAO</name>
<proteinExistence type="predicted"/>
<dbReference type="EMBL" id="FTNZ01000002">
    <property type="protein sequence ID" value="SIS31892.1"/>
    <property type="molecule type" value="Genomic_DNA"/>
</dbReference>
<evidence type="ECO:0000313" key="2">
    <source>
        <dbReference type="Proteomes" id="UP000186106"/>
    </source>
</evidence>
<dbReference type="RefSeq" id="WP_262488027.1">
    <property type="nucleotide sequence ID" value="NZ_CP033926.1"/>
</dbReference>
<dbReference type="Proteomes" id="UP000186106">
    <property type="component" value="Unassembled WGS sequence"/>
</dbReference>
<gene>
    <name evidence="1" type="ORF">SAMN05421768_102610</name>
</gene>
<dbReference type="AlphaFoldDB" id="A0A1N7I4C2"/>
<accession>A0A1N7I4C2</accession>
<evidence type="ECO:0000313" key="1">
    <source>
        <dbReference type="EMBL" id="SIS31892.1"/>
    </source>
</evidence>
<dbReference type="STRING" id="112234.SAMN05421768_102610"/>
<organism evidence="1 2">
    <name type="scientific">Chryseobacterium joostei</name>
    <dbReference type="NCBI Taxonomy" id="112234"/>
    <lineage>
        <taxon>Bacteria</taxon>
        <taxon>Pseudomonadati</taxon>
        <taxon>Bacteroidota</taxon>
        <taxon>Flavobacteriia</taxon>
        <taxon>Flavobacteriales</taxon>
        <taxon>Weeksellaceae</taxon>
        <taxon>Chryseobacterium group</taxon>
        <taxon>Chryseobacterium</taxon>
    </lineage>
</organism>
<protein>
    <submittedName>
        <fullName evidence="1">Uncharacterized protein</fullName>
    </submittedName>
</protein>
<sequence length="44" mass="5039">MEGKQKFDYDAAPKNEKKNETDLQDIMAKALQIIIGFIMAVLHM</sequence>
<reference evidence="1 2" key="1">
    <citation type="submission" date="2017-01" db="EMBL/GenBank/DDBJ databases">
        <authorList>
            <person name="Mah S.A."/>
            <person name="Swanson W.J."/>
            <person name="Moy G.W."/>
            <person name="Vacquier V.D."/>
        </authorList>
    </citation>
    <scope>NUCLEOTIDE SEQUENCE [LARGE SCALE GENOMIC DNA]</scope>
    <source>
        <strain evidence="1 2">DSM 16927</strain>
    </source>
</reference>